<dbReference type="AlphaFoldDB" id="A0ABD1W4K1"/>
<gene>
    <name evidence="1" type="ORF">Fot_13823</name>
</gene>
<evidence type="ECO:0000313" key="1">
    <source>
        <dbReference type="EMBL" id="KAL2544590.1"/>
    </source>
</evidence>
<accession>A0ABD1W4K1</accession>
<comment type="caution">
    <text evidence="1">The sequence shown here is derived from an EMBL/GenBank/DDBJ whole genome shotgun (WGS) entry which is preliminary data.</text>
</comment>
<dbReference type="EMBL" id="JBFOLJ010000004">
    <property type="protein sequence ID" value="KAL2544590.1"/>
    <property type="molecule type" value="Genomic_DNA"/>
</dbReference>
<reference evidence="2" key="1">
    <citation type="submission" date="2024-07" db="EMBL/GenBank/DDBJ databases">
        <title>Two chromosome-level genome assemblies of Korean endemic species Abeliophyllum distichum and Forsythia ovata (Oleaceae).</title>
        <authorList>
            <person name="Jang H."/>
        </authorList>
    </citation>
    <scope>NUCLEOTIDE SEQUENCE [LARGE SCALE GENOMIC DNA]</scope>
</reference>
<keyword evidence="2" id="KW-1185">Reference proteome</keyword>
<proteinExistence type="predicted"/>
<organism evidence="1 2">
    <name type="scientific">Forsythia ovata</name>
    <dbReference type="NCBI Taxonomy" id="205694"/>
    <lineage>
        <taxon>Eukaryota</taxon>
        <taxon>Viridiplantae</taxon>
        <taxon>Streptophyta</taxon>
        <taxon>Embryophyta</taxon>
        <taxon>Tracheophyta</taxon>
        <taxon>Spermatophyta</taxon>
        <taxon>Magnoliopsida</taxon>
        <taxon>eudicotyledons</taxon>
        <taxon>Gunneridae</taxon>
        <taxon>Pentapetalae</taxon>
        <taxon>asterids</taxon>
        <taxon>lamiids</taxon>
        <taxon>Lamiales</taxon>
        <taxon>Oleaceae</taxon>
        <taxon>Forsythieae</taxon>
        <taxon>Forsythia</taxon>
    </lineage>
</organism>
<name>A0ABD1W4K1_9LAMI</name>
<dbReference type="Proteomes" id="UP001604277">
    <property type="component" value="Unassembled WGS sequence"/>
</dbReference>
<protein>
    <submittedName>
        <fullName evidence="1">Uncharacterized protein</fullName>
    </submittedName>
</protein>
<evidence type="ECO:0000313" key="2">
    <source>
        <dbReference type="Proteomes" id="UP001604277"/>
    </source>
</evidence>
<sequence>MMMKLTRFQILVDGENWYIELRRKEPKISKSDNLEACMAQWSSTVSMKNEEAELRTLHLKERLAKIQGKSCNQSDSEANSLDPYSNVVCLDVLNNREGVSKEIYMKAIKAFKDPDFKVSFVKMLEAMREPILELL</sequence>